<keyword evidence="3" id="KW-1185">Reference proteome</keyword>
<evidence type="ECO:0000313" key="3">
    <source>
        <dbReference type="Proteomes" id="UP000769157"/>
    </source>
</evidence>
<dbReference type="RefSeq" id="XP_046059426.1">
    <property type="nucleotide sequence ID" value="XM_046206786.1"/>
</dbReference>
<dbReference type="InterPro" id="IPR011990">
    <property type="entry name" value="TPR-like_helical_dom_sf"/>
</dbReference>
<dbReference type="EMBL" id="JAEUBE010000378">
    <property type="protein sequence ID" value="KAH3662337.1"/>
    <property type="molecule type" value="Genomic_DNA"/>
</dbReference>
<evidence type="ECO:0008006" key="4">
    <source>
        <dbReference type="Google" id="ProtNLM"/>
    </source>
</evidence>
<dbReference type="PANTHER" id="PTHR47941">
    <property type="entry name" value="PENTATRICOPEPTIDE REPEAT-CONTAINING PROTEIN 3, MITOCHONDRIAL"/>
    <property type="match status" value="1"/>
</dbReference>
<protein>
    <recommendedName>
        <fullName evidence="4">Mitochondrial group I intron splicing factor CCM1</fullName>
    </recommendedName>
</protein>
<name>A0A9P8P006_9ASCO</name>
<dbReference type="GeneID" id="70237553"/>
<organism evidence="2 3">
    <name type="scientific">Ogataea philodendri</name>
    <dbReference type="NCBI Taxonomy" id="1378263"/>
    <lineage>
        <taxon>Eukaryota</taxon>
        <taxon>Fungi</taxon>
        <taxon>Dikarya</taxon>
        <taxon>Ascomycota</taxon>
        <taxon>Saccharomycotina</taxon>
        <taxon>Pichiomycetes</taxon>
        <taxon>Pichiales</taxon>
        <taxon>Pichiaceae</taxon>
        <taxon>Ogataea</taxon>
    </lineage>
</organism>
<proteinExistence type="predicted"/>
<keyword evidence="1" id="KW-0677">Repeat</keyword>
<evidence type="ECO:0000256" key="1">
    <source>
        <dbReference type="ARBA" id="ARBA00022737"/>
    </source>
</evidence>
<accession>A0A9P8P006</accession>
<gene>
    <name evidence="2" type="ORF">OGAPHI_005589</name>
</gene>
<comment type="caution">
    <text evidence="2">The sequence shown here is derived from an EMBL/GenBank/DDBJ whole genome shotgun (WGS) entry which is preliminary data.</text>
</comment>
<dbReference type="Gene3D" id="1.25.40.10">
    <property type="entry name" value="Tetratricopeptide repeat domain"/>
    <property type="match status" value="1"/>
</dbReference>
<dbReference type="OrthoDB" id="185373at2759"/>
<reference evidence="2" key="1">
    <citation type="journal article" date="2021" name="Open Biol.">
        <title>Shared evolutionary footprints suggest mitochondrial oxidative damage underlies multiple complex I losses in fungi.</title>
        <authorList>
            <person name="Schikora-Tamarit M.A."/>
            <person name="Marcet-Houben M."/>
            <person name="Nosek J."/>
            <person name="Gabaldon T."/>
        </authorList>
    </citation>
    <scope>NUCLEOTIDE SEQUENCE</scope>
    <source>
        <strain evidence="2">CBS6075</strain>
    </source>
</reference>
<evidence type="ECO:0000313" key="2">
    <source>
        <dbReference type="EMBL" id="KAH3662337.1"/>
    </source>
</evidence>
<dbReference type="AlphaFoldDB" id="A0A9P8P006"/>
<dbReference type="Proteomes" id="UP000769157">
    <property type="component" value="Unassembled WGS sequence"/>
</dbReference>
<reference evidence="2" key="2">
    <citation type="submission" date="2021-01" db="EMBL/GenBank/DDBJ databases">
        <authorList>
            <person name="Schikora-Tamarit M.A."/>
        </authorList>
    </citation>
    <scope>NUCLEOTIDE SEQUENCE</scope>
    <source>
        <strain evidence="2">CBS6075</strain>
    </source>
</reference>
<sequence>MFPPFKGTLVLFASKTKNRLAFAVNANKVPLDRARLERAQMLRLREKNQTPVSNDAARKLVAKVLEKPVAENVRISATTPFTEHEIEKLFRVPNERFKYNILGINGNQLSNSVTVNKKTEALLENGDLPRAIELARLARNQGIFSFGTIFHYLANRGKLNRLWDLFNKVKKWGQRPDGRMLAVLFAAHANAKHPKSSKALVTKAQAIRIRDFLEYEAAKQKNTVDIRHVNSVLKALRLAGCSDEAVALFEKVPAMKMRYDSFTYTEYFSALRHTEDYTAAITKAETQFSRLQTQKTNVDERLVQAYSALFVFADDVRLRERGLLILRKWFNLCDESAIEFEAGHVTDPSALASNNSHPRVVSPEVDLDTVLLAKSDINKRGVRMNPSPQTVKRHGILCKYFELS</sequence>